<proteinExistence type="predicted"/>
<accession>A0A081RMH8</accession>
<dbReference type="AlphaFoldDB" id="A0A081RMH8"/>
<name>A0A081RMH8_9ARCH</name>
<dbReference type="Proteomes" id="UP000028059">
    <property type="component" value="Unassembled WGS sequence"/>
</dbReference>
<reference evidence="1 2" key="1">
    <citation type="submission" date="2014-06" db="EMBL/GenBank/DDBJ databases">
        <authorList>
            <person name="Ngugi D.K."/>
            <person name="Blom J."/>
            <person name="Alam I."/>
            <person name="Rashid M."/>
            <person name="Ba Alawi W."/>
            <person name="Zhang G."/>
            <person name="Hikmawan T."/>
            <person name="Guan Y."/>
            <person name="Antunes A."/>
            <person name="Siam R."/>
            <person name="ElDorry H."/>
            <person name="Bajic V."/>
            <person name="Stingl U."/>
        </authorList>
    </citation>
    <scope>NUCLEOTIDE SEQUENCE [LARGE SCALE GENOMIC DNA]</scope>
    <source>
        <strain evidence="1">SCGC AAA799-N04</strain>
    </source>
</reference>
<evidence type="ECO:0000313" key="1">
    <source>
        <dbReference type="EMBL" id="KEQ56401.1"/>
    </source>
</evidence>
<protein>
    <submittedName>
        <fullName evidence="1">Uncharacterized protein</fullName>
    </submittedName>
</protein>
<comment type="caution">
    <text evidence="1">The sequence shown here is derived from an EMBL/GenBank/DDBJ whole genome shotgun (WGS) entry which is preliminary data.</text>
</comment>
<evidence type="ECO:0000313" key="2">
    <source>
        <dbReference type="Proteomes" id="UP000028059"/>
    </source>
</evidence>
<sequence>MSRRALLDWCPLCGEKLQDDFVATRLMHDRMFHPGYILAQMGIRECEHENKTCSVGIEFQKELPRFHLEFCDECFHDLPKEAIMKSNPNPSQNKSDGEMF</sequence>
<gene>
    <name evidence="1" type="ORF">AAA799N04_01173</name>
</gene>
<organism evidence="1 2">
    <name type="scientific">Marine Group I thaumarchaeote SCGC AAA799-N04</name>
    <dbReference type="NCBI Taxonomy" id="1502293"/>
    <lineage>
        <taxon>Archaea</taxon>
        <taxon>Nitrososphaerota</taxon>
        <taxon>Marine Group I</taxon>
    </lineage>
</organism>
<dbReference type="EMBL" id="JOKN01000020">
    <property type="protein sequence ID" value="KEQ56401.1"/>
    <property type="molecule type" value="Genomic_DNA"/>
</dbReference>
<keyword evidence="2" id="KW-1185">Reference proteome</keyword>